<dbReference type="Pfam" id="PF03717">
    <property type="entry name" value="PBP_dimer"/>
    <property type="match status" value="1"/>
</dbReference>
<comment type="subcellular location">
    <subcellularLocation>
        <location evidence="1">Membrane</location>
    </subcellularLocation>
</comment>
<dbReference type="Gene3D" id="3.40.710.10">
    <property type="entry name" value="DD-peptidase/beta-lactamase superfamily"/>
    <property type="match status" value="1"/>
</dbReference>
<dbReference type="SUPFAM" id="SSF54184">
    <property type="entry name" value="Penicillin-binding protein 2x (pbp-2x), c-terminal domain"/>
    <property type="match status" value="1"/>
</dbReference>
<evidence type="ECO:0000256" key="2">
    <source>
        <dbReference type="ARBA" id="ARBA00007171"/>
    </source>
</evidence>
<proteinExistence type="inferred from homology"/>
<keyword evidence="4" id="KW-1133">Transmembrane helix</keyword>
<dbReference type="InterPro" id="IPR012338">
    <property type="entry name" value="Beta-lactam/transpept-like"/>
</dbReference>
<dbReference type="GO" id="GO:0071555">
    <property type="term" value="P:cell wall organization"/>
    <property type="evidence" value="ECO:0007669"/>
    <property type="project" value="TreeGrafter"/>
</dbReference>
<organism evidence="6 7">
    <name type="scientific">Candidatus Desulfosporosinus infrequens</name>
    <dbReference type="NCBI Taxonomy" id="2043169"/>
    <lineage>
        <taxon>Bacteria</taxon>
        <taxon>Bacillati</taxon>
        <taxon>Bacillota</taxon>
        <taxon>Clostridia</taxon>
        <taxon>Eubacteriales</taxon>
        <taxon>Desulfitobacteriaceae</taxon>
        <taxon>Desulfosporosinus</taxon>
    </lineage>
</organism>
<evidence type="ECO:0000259" key="5">
    <source>
        <dbReference type="PROSITE" id="PS51178"/>
    </source>
</evidence>
<reference evidence="7" key="1">
    <citation type="submission" date="2018-02" db="EMBL/GenBank/DDBJ databases">
        <authorList>
            <person name="Hausmann B."/>
        </authorList>
    </citation>
    <scope>NUCLEOTIDE SEQUENCE [LARGE SCALE GENOMIC DNA]</scope>
    <source>
        <strain evidence="7">Peat soil MAG SbF1</strain>
    </source>
</reference>
<feature type="transmembrane region" description="Helical" evidence="4">
    <location>
        <begin position="20"/>
        <end position="40"/>
    </location>
</feature>
<dbReference type="Pfam" id="PF00905">
    <property type="entry name" value="Transpeptidase"/>
    <property type="match status" value="1"/>
</dbReference>
<dbReference type="SUPFAM" id="SSF56519">
    <property type="entry name" value="Penicillin binding protein dimerisation domain"/>
    <property type="match status" value="1"/>
</dbReference>
<dbReference type="PROSITE" id="PS51178">
    <property type="entry name" value="PASTA"/>
    <property type="match status" value="1"/>
</dbReference>
<dbReference type="Pfam" id="PF03793">
    <property type="entry name" value="PASTA"/>
    <property type="match status" value="1"/>
</dbReference>
<dbReference type="Gene3D" id="3.90.1310.10">
    <property type="entry name" value="Penicillin-binding protein 2a (Domain 2)"/>
    <property type="match status" value="1"/>
</dbReference>
<dbReference type="SMART" id="SM00740">
    <property type="entry name" value="PASTA"/>
    <property type="match status" value="1"/>
</dbReference>
<dbReference type="PANTHER" id="PTHR30627:SF1">
    <property type="entry name" value="PEPTIDOGLYCAN D,D-TRANSPEPTIDASE FTSI"/>
    <property type="match status" value="1"/>
</dbReference>
<dbReference type="EMBL" id="OMOF01000048">
    <property type="protein sequence ID" value="SPF34784.1"/>
    <property type="molecule type" value="Genomic_DNA"/>
</dbReference>
<evidence type="ECO:0000256" key="4">
    <source>
        <dbReference type="SAM" id="Phobius"/>
    </source>
</evidence>
<dbReference type="GO" id="GO:0005886">
    <property type="term" value="C:plasma membrane"/>
    <property type="evidence" value="ECO:0007669"/>
    <property type="project" value="TreeGrafter"/>
</dbReference>
<accession>A0A2U3K528</accession>
<keyword evidence="4" id="KW-0812">Transmembrane</keyword>
<dbReference type="CDD" id="cd06575">
    <property type="entry name" value="PASTA_Pbp2x-like_2"/>
    <property type="match status" value="1"/>
</dbReference>
<dbReference type="AlphaFoldDB" id="A0A2U3K528"/>
<evidence type="ECO:0000256" key="1">
    <source>
        <dbReference type="ARBA" id="ARBA00004370"/>
    </source>
</evidence>
<name>A0A2U3K528_9FIRM</name>
<dbReference type="Proteomes" id="UP000238916">
    <property type="component" value="Unassembled WGS sequence"/>
</dbReference>
<dbReference type="InterPro" id="IPR036138">
    <property type="entry name" value="PBP_dimer_sf"/>
</dbReference>
<dbReference type="GO" id="GO:0008658">
    <property type="term" value="F:penicillin binding"/>
    <property type="evidence" value="ECO:0007669"/>
    <property type="project" value="InterPro"/>
</dbReference>
<dbReference type="OrthoDB" id="9804124at2"/>
<protein>
    <submittedName>
        <fullName evidence="6">Penicillin binding transpeptidase domain protein</fullName>
    </submittedName>
</protein>
<feature type="domain" description="PASTA" evidence="5">
    <location>
        <begin position="612"/>
        <end position="671"/>
    </location>
</feature>
<comment type="similarity">
    <text evidence="2">Belongs to the transpeptidase family.</text>
</comment>
<dbReference type="InterPro" id="IPR005311">
    <property type="entry name" value="PBP_dimer"/>
</dbReference>
<dbReference type="PANTHER" id="PTHR30627">
    <property type="entry name" value="PEPTIDOGLYCAN D,D-TRANSPEPTIDASE"/>
    <property type="match status" value="1"/>
</dbReference>
<evidence type="ECO:0000256" key="3">
    <source>
        <dbReference type="ARBA" id="ARBA00023136"/>
    </source>
</evidence>
<evidence type="ECO:0000313" key="7">
    <source>
        <dbReference type="Proteomes" id="UP000238916"/>
    </source>
</evidence>
<dbReference type="SUPFAM" id="SSF56601">
    <property type="entry name" value="beta-lactamase/transpeptidase-like"/>
    <property type="match status" value="1"/>
</dbReference>
<gene>
    <name evidence="6" type="ORF">SBF1_1410019</name>
</gene>
<keyword evidence="3 4" id="KW-0472">Membrane</keyword>
<sequence length="676" mass="72780">MRIVFKRLKLSYFSREYTVYLPLILTVILIIAQLISLQVFQANDLTAKGIINRMVNQTLLPDRGVIYDNEGNVLSRSVPAQEIYADPRTLTQLIDKHKYTKMSKDDIAKTVGNIIGQDPKTILDKLNKDELWINIAYQVDIEKANQVHNLNIPGFGFVNESKRIYPLNSWAASVLGFVNQTGHGIGGVEAYYDKFLYGTLGQSSNEETSSRQVIPDAPSEVKAPHAGDNLTLTLNSAIQSLIEQQLIALEASTQAKSVTILAMDPQTGRVLGMGTNPSFDPNNFGNTSPNNWINRSIGMNYEPGSTFKIVTGSGALEEKLISPDELFPDPGFIKIGGHTIMNWDYGMRPAGPTSFREGMEQSSNVVLSQVGLRLGLVKFYRYLMNFGFGAKTGIDIAGEESGLIIPQGKVKDGDLATMSFGQSNLVTPIQLMMALCTVANGGTLYKPYVVDKITAPDGTIVQQNQPTKVRSVISAQTSAEMVNVMESVVTDGTGRLAEIPGINVAGKSGTAQEIDPTTHTYSASDFVASFEAFAPAENPKVAVLVIANGPKGGEHEGGPLCSPTAKIIIQGALDALNVPSPSNIQNSVTISPSVAPVRPIIQPVVTPERQPQPSETVVPNLIGMNMRQAGEFLSQSELHFNFSGSGLVSQQSLVGGKVVARGTLVDVTFASLSPPP</sequence>
<evidence type="ECO:0000313" key="6">
    <source>
        <dbReference type="EMBL" id="SPF34784.1"/>
    </source>
</evidence>
<dbReference type="InterPro" id="IPR050515">
    <property type="entry name" value="Beta-lactam/transpept"/>
</dbReference>
<dbReference type="InterPro" id="IPR001460">
    <property type="entry name" value="PCN-bd_Tpept"/>
</dbReference>
<dbReference type="InterPro" id="IPR005543">
    <property type="entry name" value="PASTA_dom"/>
</dbReference>